<sequence>MRNCLLLLIVGASMACKHWDRSTDSNGCPKGWVVVMRSGRAHCLKAIGERAYFEDAEFCCSQYGGTVGGFQNKRERDLVLADAQKDEYFNDGGAIWIGAQRRDECSGRNENRWDCRPAATKAFKWLDTSITGSDGFNFIDGQPDNNNYNQNCVYMISQTMTDGFGVWNAGDMEDVPCDYAVNTESPKRAIRGYVCGMTPK</sequence>
<dbReference type="AlphaFoldDB" id="A0A8S1EL88"/>
<dbReference type="SUPFAM" id="SSF56436">
    <property type="entry name" value="C-type lectin-like"/>
    <property type="match status" value="1"/>
</dbReference>
<dbReference type="InterPro" id="IPR016187">
    <property type="entry name" value="CTDL_fold"/>
</dbReference>
<evidence type="ECO:0000313" key="3">
    <source>
        <dbReference type="EMBL" id="CAB3401993.1"/>
    </source>
</evidence>
<feature type="signal peptide" evidence="1">
    <location>
        <begin position="1"/>
        <end position="15"/>
    </location>
</feature>
<dbReference type="CDD" id="cd00037">
    <property type="entry name" value="CLECT"/>
    <property type="match status" value="1"/>
</dbReference>
<reference evidence="3 4" key="1">
    <citation type="submission" date="2020-04" db="EMBL/GenBank/DDBJ databases">
        <authorList>
            <person name="Laetsch R D."/>
            <person name="Stevens L."/>
            <person name="Kumar S."/>
            <person name="Blaxter L. M."/>
        </authorList>
    </citation>
    <scope>NUCLEOTIDE SEQUENCE [LARGE SCALE GENOMIC DNA]</scope>
</reference>
<dbReference type="Pfam" id="PF00059">
    <property type="entry name" value="Lectin_C"/>
    <property type="match status" value="1"/>
</dbReference>
<dbReference type="PANTHER" id="PTHR23124">
    <property type="entry name" value="C-TYPE LECTIN DOMAIN-CONTAINING PROTEIN-RELATED-RELATED"/>
    <property type="match status" value="1"/>
</dbReference>
<feature type="chain" id="PRO_5035902030" description="C-type lectin domain-containing protein" evidence="1">
    <location>
        <begin position="16"/>
        <end position="200"/>
    </location>
</feature>
<dbReference type="InterPro" id="IPR016186">
    <property type="entry name" value="C-type_lectin-like/link_sf"/>
</dbReference>
<comment type="caution">
    <text evidence="3">The sequence shown here is derived from an EMBL/GenBank/DDBJ whole genome shotgun (WGS) entry which is preliminary data.</text>
</comment>
<proteinExistence type="predicted"/>
<keyword evidence="4" id="KW-1185">Reference proteome</keyword>
<evidence type="ECO:0000259" key="2">
    <source>
        <dbReference type="PROSITE" id="PS50041"/>
    </source>
</evidence>
<keyword evidence="1" id="KW-0732">Signal</keyword>
<protein>
    <recommendedName>
        <fullName evidence="2">C-type lectin domain-containing protein</fullName>
    </recommendedName>
</protein>
<dbReference type="OrthoDB" id="5824173at2759"/>
<feature type="domain" description="C-type lectin" evidence="2">
    <location>
        <begin position="39"/>
        <end position="168"/>
    </location>
</feature>
<dbReference type="Proteomes" id="UP000494206">
    <property type="component" value="Unassembled WGS sequence"/>
</dbReference>
<name>A0A8S1EL88_9PELO</name>
<organism evidence="3 4">
    <name type="scientific">Caenorhabditis bovis</name>
    <dbReference type="NCBI Taxonomy" id="2654633"/>
    <lineage>
        <taxon>Eukaryota</taxon>
        <taxon>Metazoa</taxon>
        <taxon>Ecdysozoa</taxon>
        <taxon>Nematoda</taxon>
        <taxon>Chromadorea</taxon>
        <taxon>Rhabditida</taxon>
        <taxon>Rhabditina</taxon>
        <taxon>Rhabditomorpha</taxon>
        <taxon>Rhabditoidea</taxon>
        <taxon>Rhabditidae</taxon>
        <taxon>Peloderinae</taxon>
        <taxon>Caenorhabditis</taxon>
    </lineage>
</organism>
<accession>A0A8S1EL88</accession>
<dbReference type="PROSITE" id="PS50041">
    <property type="entry name" value="C_TYPE_LECTIN_2"/>
    <property type="match status" value="1"/>
</dbReference>
<dbReference type="SMART" id="SM00034">
    <property type="entry name" value="CLECT"/>
    <property type="match status" value="1"/>
</dbReference>
<dbReference type="InterPro" id="IPR001304">
    <property type="entry name" value="C-type_lectin-like"/>
</dbReference>
<gene>
    <name evidence="3" type="ORF">CBOVIS_LOCUS4672</name>
</gene>
<dbReference type="PROSITE" id="PS51257">
    <property type="entry name" value="PROKAR_LIPOPROTEIN"/>
    <property type="match status" value="1"/>
</dbReference>
<evidence type="ECO:0000256" key="1">
    <source>
        <dbReference type="SAM" id="SignalP"/>
    </source>
</evidence>
<dbReference type="EMBL" id="CADEPM010000003">
    <property type="protein sequence ID" value="CAB3401993.1"/>
    <property type="molecule type" value="Genomic_DNA"/>
</dbReference>
<evidence type="ECO:0000313" key="4">
    <source>
        <dbReference type="Proteomes" id="UP000494206"/>
    </source>
</evidence>
<dbReference type="Gene3D" id="3.10.100.10">
    <property type="entry name" value="Mannose-Binding Protein A, subunit A"/>
    <property type="match status" value="1"/>
</dbReference>